<evidence type="ECO:0000256" key="9">
    <source>
        <dbReference type="SAM" id="MobiDB-lite"/>
    </source>
</evidence>
<dbReference type="GeneID" id="31015397"/>
<evidence type="ECO:0000256" key="8">
    <source>
        <dbReference type="RuleBase" id="RU367067"/>
    </source>
</evidence>
<feature type="region of interest" description="Disordered" evidence="9">
    <location>
        <begin position="186"/>
        <end position="507"/>
    </location>
</feature>
<evidence type="ECO:0000313" key="10">
    <source>
        <dbReference type="EMBL" id="OJD32558.1"/>
    </source>
</evidence>
<keyword evidence="11" id="KW-1185">Reference proteome</keyword>
<evidence type="ECO:0000256" key="7">
    <source>
        <dbReference type="ARBA" id="ARBA00025253"/>
    </source>
</evidence>
<feature type="compositionally biased region" description="Gly residues" evidence="9">
    <location>
        <begin position="498"/>
        <end position="507"/>
    </location>
</feature>
<dbReference type="Proteomes" id="UP000183809">
    <property type="component" value="Unassembled WGS sequence"/>
</dbReference>
<evidence type="ECO:0000256" key="1">
    <source>
        <dbReference type="ARBA" id="ARBA00004123"/>
    </source>
</evidence>
<evidence type="ECO:0000256" key="4">
    <source>
        <dbReference type="ARBA" id="ARBA00022705"/>
    </source>
</evidence>
<feature type="compositionally biased region" description="Basic residues" evidence="9">
    <location>
        <begin position="484"/>
        <end position="494"/>
    </location>
</feature>
<dbReference type="GO" id="GO:0003697">
    <property type="term" value="F:single-stranded DNA binding"/>
    <property type="evidence" value="ECO:0007669"/>
    <property type="project" value="TreeGrafter"/>
</dbReference>
<evidence type="ECO:0000256" key="3">
    <source>
        <dbReference type="ARBA" id="ARBA00018363"/>
    </source>
</evidence>
<dbReference type="InterPro" id="IPR021110">
    <property type="entry name" value="DNA_rep_checkpnt_protein"/>
</dbReference>
<gene>
    <name evidence="10" type="ORF">BKCO1_3700042</name>
</gene>
<feature type="compositionally biased region" description="Basic and acidic residues" evidence="9">
    <location>
        <begin position="270"/>
        <end position="291"/>
    </location>
</feature>
<accession>A0A1J9QUB6</accession>
<comment type="subcellular location">
    <subcellularLocation>
        <location evidence="1 8">Nucleus</location>
    </subcellularLocation>
</comment>
<protein>
    <recommendedName>
        <fullName evidence="3 8">DNA replication regulator SLD2</fullName>
    </recommendedName>
</protein>
<dbReference type="Pfam" id="PF11719">
    <property type="entry name" value="Drc1-Sld2"/>
    <property type="match status" value="1"/>
</dbReference>
<organism evidence="10 11">
    <name type="scientific">Diplodia corticola</name>
    <dbReference type="NCBI Taxonomy" id="236234"/>
    <lineage>
        <taxon>Eukaryota</taxon>
        <taxon>Fungi</taxon>
        <taxon>Dikarya</taxon>
        <taxon>Ascomycota</taxon>
        <taxon>Pezizomycotina</taxon>
        <taxon>Dothideomycetes</taxon>
        <taxon>Dothideomycetes incertae sedis</taxon>
        <taxon>Botryosphaeriales</taxon>
        <taxon>Botryosphaeriaceae</taxon>
        <taxon>Diplodia</taxon>
    </lineage>
</organism>
<feature type="compositionally biased region" description="Basic residues" evidence="9">
    <location>
        <begin position="364"/>
        <end position="379"/>
    </location>
</feature>
<dbReference type="GO" id="GO:1902977">
    <property type="term" value="P:mitotic DNA replication preinitiation complex assembly"/>
    <property type="evidence" value="ECO:0007669"/>
    <property type="project" value="TreeGrafter"/>
</dbReference>
<dbReference type="GO" id="GO:0000727">
    <property type="term" value="P:double-strand break repair via break-induced replication"/>
    <property type="evidence" value="ECO:0007669"/>
    <property type="project" value="TreeGrafter"/>
</dbReference>
<dbReference type="GO" id="GO:0006270">
    <property type="term" value="P:DNA replication initiation"/>
    <property type="evidence" value="ECO:0007669"/>
    <property type="project" value="UniProtKB-UniRule"/>
</dbReference>
<evidence type="ECO:0000313" key="11">
    <source>
        <dbReference type="Proteomes" id="UP000183809"/>
    </source>
</evidence>
<dbReference type="RefSeq" id="XP_020128818.1">
    <property type="nucleotide sequence ID" value="XM_020275136.1"/>
</dbReference>
<dbReference type="InterPro" id="IPR040203">
    <property type="entry name" value="Sld2"/>
</dbReference>
<feature type="compositionally biased region" description="Polar residues" evidence="9">
    <location>
        <begin position="222"/>
        <end position="231"/>
    </location>
</feature>
<evidence type="ECO:0000256" key="6">
    <source>
        <dbReference type="ARBA" id="ARBA00023306"/>
    </source>
</evidence>
<evidence type="ECO:0000256" key="5">
    <source>
        <dbReference type="ARBA" id="ARBA00023242"/>
    </source>
</evidence>
<dbReference type="AlphaFoldDB" id="A0A1J9QUB6"/>
<keyword evidence="5 8" id="KW-0539">Nucleus</keyword>
<dbReference type="EMBL" id="MNUE01000037">
    <property type="protein sequence ID" value="OJD32558.1"/>
    <property type="molecule type" value="Genomic_DNA"/>
</dbReference>
<reference evidence="10 11" key="1">
    <citation type="submission" date="2016-10" db="EMBL/GenBank/DDBJ databases">
        <title>Proteomics and genomics reveal pathogen-plant mechanisms compatible with a hemibiotrophic lifestyle of Diplodia corticola.</title>
        <authorList>
            <person name="Fernandes I."/>
            <person name="De Jonge R."/>
            <person name="Van De Peer Y."/>
            <person name="Devreese B."/>
            <person name="Alves A."/>
            <person name="Esteves A.C."/>
        </authorList>
    </citation>
    <scope>NUCLEOTIDE SEQUENCE [LARGE SCALE GENOMIC DNA]</scope>
    <source>
        <strain evidence="10 11">CBS 112549</strain>
    </source>
</reference>
<name>A0A1J9QUB6_9PEZI</name>
<dbReference type="Gene3D" id="1.10.10.1460">
    <property type="match status" value="1"/>
</dbReference>
<comment type="caution">
    <text evidence="10">The sequence shown here is derived from an EMBL/GenBank/DDBJ whole genome shotgun (WGS) entry which is preliminary data.</text>
</comment>
<keyword evidence="6 8" id="KW-0131">Cell cycle</keyword>
<feature type="compositionally biased region" description="Acidic residues" evidence="9">
    <location>
        <begin position="292"/>
        <end position="310"/>
    </location>
</feature>
<feature type="compositionally biased region" description="Polar residues" evidence="9">
    <location>
        <begin position="327"/>
        <end position="336"/>
    </location>
</feature>
<comment type="function">
    <text evidence="7 8">Has a role in the initiation of DNA replication. Required at S-phase checkpoint.</text>
</comment>
<proteinExistence type="inferred from homology"/>
<keyword evidence="4 8" id="KW-0235">DNA replication</keyword>
<evidence type="ECO:0000256" key="2">
    <source>
        <dbReference type="ARBA" id="ARBA00007276"/>
    </source>
</evidence>
<feature type="compositionally biased region" description="Basic and acidic residues" evidence="9">
    <location>
        <begin position="461"/>
        <end position="470"/>
    </location>
</feature>
<feature type="region of interest" description="Disordered" evidence="9">
    <location>
        <begin position="60"/>
        <end position="82"/>
    </location>
</feature>
<dbReference type="FunFam" id="1.10.10.1460:FF:000001">
    <property type="entry name" value="DNA replication regulator Sld2"/>
    <property type="match status" value="1"/>
</dbReference>
<dbReference type="GO" id="GO:0003688">
    <property type="term" value="F:DNA replication origin binding"/>
    <property type="evidence" value="ECO:0007669"/>
    <property type="project" value="TreeGrafter"/>
</dbReference>
<comment type="similarity">
    <text evidence="2 8">Belongs to the SLD2 family.</text>
</comment>
<dbReference type="OrthoDB" id="8775810at2759"/>
<dbReference type="PANTHER" id="PTHR28124">
    <property type="entry name" value="DNA REPLICATION REGULATOR SLD2"/>
    <property type="match status" value="1"/>
</dbReference>
<feature type="compositionally biased region" description="Acidic residues" evidence="9">
    <location>
        <begin position="418"/>
        <end position="433"/>
    </location>
</feature>
<dbReference type="GO" id="GO:0031261">
    <property type="term" value="C:DNA replication preinitiation complex"/>
    <property type="evidence" value="ECO:0007669"/>
    <property type="project" value="TreeGrafter"/>
</dbReference>
<sequence>MATLANPEYAQQCTAIRVELKAWEKSFQTANAGRKAGRADIKATPHIAAKYKEYHKLRDILDGKSKPQPASPKRKADPSAIDIYQTPTKKVKHIPVTNDSELREPRDDLLHLSPTKLFSPAAHELGPTPQKDGILLGLFDLLPTESPNKPQRTVLGDITANSHLQTPQKKRRLDFDDDDENELVWSGKMARKSRTPVSEGKRHFLDKFATPQKPKRQHDEGTPSSRGQPTTPAFLRRNFRPMPSLTENPTSPRMPRKPMSFTRTLSTILQERRKEKEEDARQEAEAKRQAELEAEAELAANDPDEDEEEAMREMENGPTAAPAPRQAPSTVLVQDSQFDRKLGADGENFSDSEPSEGENGPPRKVWKKKGAKRQTRRVNMRPVRTRPQPQQPQPAAADSEDESDATVAETQPAQPANEDFDDSDSTAVEDDGNESEHTPKKRKVGSSGKKQPTKAAAAKGDAGEKKENVMKKATRKISAQAHANFKKLKIKNKNSKAGGRGWGRNRR</sequence>
<dbReference type="PANTHER" id="PTHR28124:SF1">
    <property type="entry name" value="DNA REPLICATION REGULATOR SLD2"/>
    <property type="match status" value="1"/>
</dbReference>